<keyword evidence="1" id="KW-1133">Transmembrane helix</keyword>
<feature type="transmembrane region" description="Helical" evidence="1">
    <location>
        <begin position="12"/>
        <end position="28"/>
    </location>
</feature>
<reference evidence="2 3" key="1">
    <citation type="submission" date="2024-02" db="EMBL/GenBank/DDBJ databases">
        <title>Seven novel Bacillus-like species.</title>
        <authorList>
            <person name="Liu G."/>
        </authorList>
    </citation>
    <scope>NUCLEOTIDE SEQUENCE [LARGE SCALE GENOMIC DNA]</scope>
    <source>
        <strain evidence="2 3">FJAT-52054</strain>
    </source>
</reference>
<protein>
    <recommendedName>
        <fullName evidence="4">SpoVA/SpoVAEb family sporulation membrane protein</fullName>
    </recommendedName>
</protein>
<evidence type="ECO:0008006" key="4">
    <source>
        <dbReference type="Google" id="ProtNLM"/>
    </source>
</evidence>
<dbReference type="EMBL" id="CP147407">
    <property type="protein sequence ID" value="WXB96506.1"/>
    <property type="molecule type" value="Genomic_DNA"/>
</dbReference>
<keyword evidence="1" id="KW-0812">Transmembrane</keyword>
<gene>
    <name evidence="2" type="ORF">WCV65_18530</name>
</gene>
<sequence length="123" mass="12823">MGCLGCLEKPLIGILCGIIGIAAFAAMFQADSWEMFVYCISVVLGSLGFILMTWSDGTAGDWGGGFFTASIASGGGLGSIEAFRQGEWALGGIVGLVAIGAALIVIALLKERFAQKPERDNRM</sequence>
<organism evidence="2 3">
    <name type="scientific">Metabacillus sediminis</name>
    <dbReference type="NCBI Taxonomy" id="3117746"/>
    <lineage>
        <taxon>Bacteria</taxon>
        <taxon>Bacillati</taxon>
        <taxon>Bacillota</taxon>
        <taxon>Bacilli</taxon>
        <taxon>Bacillales</taxon>
        <taxon>Bacillaceae</taxon>
        <taxon>Metabacillus</taxon>
    </lineage>
</organism>
<dbReference type="Proteomes" id="UP001377337">
    <property type="component" value="Chromosome"/>
</dbReference>
<name>A0ABZ2NFE2_9BACI</name>
<evidence type="ECO:0000313" key="2">
    <source>
        <dbReference type="EMBL" id="WXB96506.1"/>
    </source>
</evidence>
<proteinExistence type="predicted"/>
<dbReference type="RefSeq" id="WP_338778531.1">
    <property type="nucleotide sequence ID" value="NZ_CP147407.1"/>
</dbReference>
<accession>A0ABZ2NFE2</accession>
<keyword evidence="3" id="KW-1185">Reference proteome</keyword>
<feature type="transmembrane region" description="Helical" evidence="1">
    <location>
        <begin position="88"/>
        <end position="109"/>
    </location>
</feature>
<feature type="transmembrane region" description="Helical" evidence="1">
    <location>
        <begin position="35"/>
        <end position="54"/>
    </location>
</feature>
<keyword evidence="1" id="KW-0472">Membrane</keyword>
<evidence type="ECO:0000313" key="3">
    <source>
        <dbReference type="Proteomes" id="UP001377337"/>
    </source>
</evidence>
<evidence type="ECO:0000256" key="1">
    <source>
        <dbReference type="SAM" id="Phobius"/>
    </source>
</evidence>